<reference evidence="1 2" key="1">
    <citation type="submission" date="2013-11" db="EMBL/GenBank/DDBJ databases">
        <title>The Genome Sequence of Phytophthora parasitica CJ05E6.</title>
        <authorList>
            <consortium name="The Broad Institute Genomics Platform"/>
            <person name="Russ C."/>
            <person name="Tyler B."/>
            <person name="Panabieres F."/>
            <person name="Shan W."/>
            <person name="Tripathy S."/>
            <person name="Grunwald N."/>
            <person name="Machado M."/>
            <person name="Johnson C.S."/>
            <person name="Arredondo F."/>
            <person name="Hong C."/>
            <person name="Coffey M."/>
            <person name="Young S.K."/>
            <person name="Zeng Q."/>
            <person name="Gargeya S."/>
            <person name="Fitzgerald M."/>
            <person name="Abouelleil A."/>
            <person name="Alvarado L."/>
            <person name="Chapman S.B."/>
            <person name="Gainer-Dewar J."/>
            <person name="Goldberg J."/>
            <person name="Griggs A."/>
            <person name="Gujja S."/>
            <person name="Hansen M."/>
            <person name="Howarth C."/>
            <person name="Imamovic A."/>
            <person name="Ireland A."/>
            <person name="Larimer J."/>
            <person name="McCowan C."/>
            <person name="Murphy C."/>
            <person name="Pearson M."/>
            <person name="Poon T.W."/>
            <person name="Priest M."/>
            <person name="Roberts A."/>
            <person name="Saif S."/>
            <person name="Shea T."/>
            <person name="Sykes S."/>
            <person name="Wortman J."/>
            <person name="Nusbaum C."/>
            <person name="Birren B."/>
        </authorList>
    </citation>
    <scope>NUCLEOTIDE SEQUENCE [LARGE SCALE GENOMIC DNA]</scope>
    <source>
        <strain evidence="1 2">CJ05E6</strain>
    </source>
</reference>
<evidence type="ECO:0000313" key="1">
    <source>
        <dbReference type="EMBL" id="ETL48222.1"/>
    </source>
</evidence>
<dbReference type="EMBL" id="KI670964">
    <property type="protein sequence ID" value="ETL48222.1"/>
    <property type="molecule type" value="Genomic_DNA"/>
</dbReference>
<gene>
    <name evidence="1" type="ORF">L916_02142</name>
</gene>
<protein>
    <submittedName>
        <fullName evidence="1">Uncharacterized protein</fullName>
    </submittedName>
</protein>
<dbReference type="AlphaFoldDB" id="W2JR30"/>
<evidence type="ECO:0000313" key="2">
    <source>
        <dbReference type="Proteomes" id="UP000053864"/>
    </source>
</evidence>
<name>W2JR30_PHYNI</name>
<accession>W2JR30</accession>
<dbReference type="Proteomes" id="UP000053864">
    <property type="component" value="Unassembled WGS sequence"/>
</dbReference>
<proteinExistence type="predicted"/>
<sequence length="63" mass="6986">MINKRRSSQQLNTILKQSRNPQLAEVLNLLGKAAEGSVAKRQVFEVKKKRVRPAQAGSALSLE</sequence>
<organism evidence="1 2">
    <name type="scientific">Phytophthora nicotianae</name>
    <name type="common">Potato buckeye rot agent</name>
    <name type="synonym">Phytophthora parasitica</name>
    <dbReference type="NCBI Taxonomy" id="4792"/>
    <lineage>
        <taxon>Eukaryota</taxon>
        <taxon>Sar</taxon>
        <taxon>Stramenopiles</taxon>
        <taxon>Oomycota</taxon>
        <taxon>Peronosporomycetes</taxon>
        <taxon>Peronosporales</taxon>
        <taxon>Peronosporaceae</taxon>
        <taxon>Phytophthora</taxon>
    </lineage>
</organism>